<comment type="caution">
    <text evidence="1">The sequence shown here is derived from an EMBL/GenBank/DDBJ whole genome shotgun (WGS) entry which is preliminary data.</text>
</comment>
<dbReference type="EMBL" id="BAAATJ010000001">
    <property type="protein sequence ID" value="GAA2383792.1"/>
    <property type="molecule type" value="Genomic_DNA"/>
</dbReference>
<name>A0ABN3HN59_9ACTN</name>
<keyword evidence="2" id="KW-1185">Reference proteome</keyword>
<reference evidence="1 2" key="1">
    <citation type="journal article" date="2019" name="Int. J. Syst. Evol. Microbiol.">
        <title>The Global Catalogue of Microorganisms (GCM) 10K type strain sequencing project: providing services to taxonomists for standard genome sequencing and annotation.</title>
        <authorList>
            <consortium name="The Broad Institute Genomics Platform"/>
            <consortium name="The Broad Institute Genome Sequencing Center for Infectious Disease"/>
            <person name="Wu L."/>
            <person name="Ma J."/>
        </authorList>
    </citation>
    <scope>NUCLEOTIDE SEQUENCE [LARGE SCALE GENOMIC DNA]</scope>
    <source>
        <strain evidence="1 2">JCM 6921</strain>
    </source>
</reference>
<dbReference type="Proteomes" id="UP001500058">
    <property type="component" value="Unassembled WGS sequence"/>
</dbReference>
<evidence type="ECO:0000313" key="2">
    <source>
        <dbReference type="Proteomes" id="UP001500058"/>
    </source>
</evidence>
<gene>
    <name evidence="1" type="ORF">GCM10010420_02400</name>
</gene>
<protein>
    <submittedName>
        <fullName evidence="1">Uncharacterized protein</fullName>
    </submittedName>
</protein>
<accession>A0ABN3HN59</accession>
<proteinExistence type="predicted"/>
<organism evidence="1 2">
    <name type="scientific">Streptomyces glaucosporus</name>
    <dbReference type="NCBI Taxonomy" id="284044"/>
    <lineage>
        <taxon>Bacteria</taxon>
        <taxon>Bacillati</taxon>
        <taxon>Actinomycetota</taxon>
        <taxon>Actinomycetes</taxon>
        <taxon>Kitasatosporales</taxon>
        <taxon>Streptomycetaceae</taxon>
        <taxon>Streptomyces</taxon>
    </lineage>
</organism>
<sequence>MERTPAELAILDCGGLTPASRLEGQGTVVFDDMRRLPGLLAAVRGEHGAI</sequence>
<evidence type="ECO:0000313" key="1">
    <source>
        <dbReference type="EMBL" id="GAA2383792.1"/>
    </source>
</evidence>